<comment type="subcellular location">
    <subcellularLocation>
        <location evidence="2">Secreted</location>
    </subcellularLocation>
</comment>
<feature type="chain" id="PRO_5005199313" evidence="6">
    <location>
        <begin position="22"/>
        <end position="332"/>
    </location>
</feature>
<dbReference type="Gene3D" id="2.70.50.70">
    <property type="match status" value="1"/>
</dbReference>
<evidence type="ECO:0000313" key="9">
    <source>
        <dbReference type="Proteomes" id="UP000053573"/>
    </source>
</evidence>
<reference evidence="9" key="1">
    <citation type="journal article" date="2015" name="PLoS Genet.">
        <title>The dynamic genome and transcriptome of the human fungal pathogen Blastomyces and close relative Emmonsia.</title>
        <authorList>
            <person name="Munoz J.F."/>
            <person name="Gauthier G.M."/>
            <person name="Desjardins C.A."/>
            <person name="Gallo J.E."/>
            <person name="Holder J."/>
            <person name="Sullivan T.D."/>
            <person name="Marty A.J."/>
            <person name="Carmen J.C."/>
            <person name="Chen Z."/>
            <person name="Ding L."/>
            <person name="Gujja S."/>
            <person name="Magrini V."/>
            <person name="Misas E."/>
            <person name="Mitreva M."/>
            <person name="Priest M."/>
            <person name="Saif S."/>
            <person name="Whiston E.A."/>
            <person name="Young S."/>
            <person name="Zeng Q."/>
            <person name="Goldman W.E."/>
            <person name="Mardis E.R."/>
            <person name="Taylor J.W."/>
            <person name="McEwen J.G."/>
            <person name="Clay O.K."/>
            <person name="Klein B.S."/>
            <person name="Cuomo C.A."/>
        </authorList>
    </citation>
    <scope>NUCLEOTIDE SEQUENCE [LARGE SCALE GENOMIC DNA]</scope>
    <source>
        <strain evidence="9">UAMH 139</strain>
    </source>
</reference>
<feature type="domain" description="Auxiliary Activity family 9 catalytic" evidence="7">
    <location>
        <begin position="22"/>
        <end position="235"/>
    </location>
</feature>
<evidence type="ECO:0000313" key="8">
    <source>
        <dbReference type="EMBL" id="KLJ07226.1"/>
    </source>
</evidence>
<feature type="compositionally biased region" description="Low complexity" evidence="5">
    <location>
        <begin position="290"/>
        <end position="307"/>
    </location>
</feature>
<sequence>MSVFKPAVFIGALASIALVDAHGTVTGILAGGSYIGGYLIGKYPYIPNPPAVAGWSTTATDNGFVDGSSYTSPDIICHRDAQPGAATAEVSAGSTIDLQWTEWPESHHGPILDYLANCNGDCSKVDKTALEFFKIQEAGLVDRSKTPGKWASDELIANNNTWKLTIPSTIAPGNYVLRHEIIALHSAHEDNGAQNYPQCFNLKITGSGTAKPQGKRATTLYKSTDPGIKINIYNPLNGYEIPGPALFSNGGDSGDDQGSGPSEPSAPAPSPSAAPTVTADVLPITPIVTPSPDATPSIPSSAPATPTVTGRCSARYNKRSQRPHPREFNRRR</sequence>
<dbReference type="AlphaFoldDB" id="A0A0H1BDA1"/>
<comment type="caution">
    <text evidence="8">The sequence shown here is derived from an EMBL/GenBank/DDBJ whole genome shotgun (WGS) entry which is preliminary data.</text>
</comment>
<protein>
    <submittedName>
        <fullName evidence="8">Murein transglycosylase</fullName>
    </submittedName>
</protein>
<accession>A0A0H1BDA1</accession>
<dbReference type="Proteomes" id="UP000053573">
    <property type="component" value="Unassembled WGS sequence"/>
</dbReference>
<keyword evidence="4" id="KW-1015">Disulfide bond</keyword>
<keyword evidence="6" id="KW-0732">Signal</keyword>
<dbReference type="InterPro" id="IPR005103">
    <property type="entry name" value="AA9_LPMO"/>
</dbReference>
<evidence type="ECO:0000256" key="2">
    <source>
        <dbReference type="ARBA" id="ARBA00004613"/>
    </source>
</evidence>
<dbReference type="OrthoDB" id="4183904at2759"/>
<evidence type="ECO:0000259" key="7">
    <source>
        <dbReference type="Pfam" id="PF03443"/>
    </source>
</evidence>
<dbReference type="CDD" id="cd21175">
    <property type="entry name" value="LPMO_AA9"/>
    <property type="match status" value="1"/>
</dbReference>
<dbReference type="EMBL" id="LDEV01002874">
    <property type="protein sequence ID" value="KLJ07226.1"/>
    <property type="molecule type" value="Genomic_DNA"/>
</dbReference>
<evidence type="ECO:0000256" key="4">
    <source>
        <dbReference type="ARBA" id="ARBA00023157"/>
    </source>
</evidence>
<evidence type="ECO:0000256" key="3">
    <source>
        <dbReference type="ARBA" id="ARBA00022525"/>
    </source>
</evidence>
<dbReference type="STRING" id="2060906.A0A0H1BDA1"/>
<proteinExistence type="predicted"/>
<comment type="cofactor">
    <cofactor evidence="1">
        <name>Cu(2+)</name>
        <dbReference type="ChEBI" id="CHEBI:29036"/>
    </cofactor>
</comment>
<dbReference type="Pfam" id="PF03443">
    <property type="entry name" value="AA9"/>
    <property type="match status" value="1"/>
</dbReference>
<evidence type="ECO:0000256" key="1">
    <source>
        <dbReference type="ARBA" id="ARBA00001973"/>
    </source>
</evidence>
<keyword evidence="3" id="KW-0964">Secreted</keyword>
<evidence type="ECO:0000256" key="6">
    <source>
        <dbReference type="SAM" id="SignalP"/>
    </source>
</evidence>
<organism evidence="8 9">
    <name type="scientific">Blastomyces silverae</name>
    <dbReference type="NCBI Taxonomy" id="2060906"/>
    <lineage>
        <taxon>Eukaryota</taxon>
        <taxon>Fungi</taxon>
        <taxon>Dikarya</taxon>
        <taxon>Ascomycota</taxon>
        <taxon>Pezizomycotina</taxon>
        <taxon>Eurotiomycetes</taxon>
        <taxon>Eurotiomycetidae</taxon>
        <taxon>Onygenales</taxon>
        <taxon>Ajellomycetaceae</taxon>
        <taxon>Blastomyces</taxon>
    </lineage>
</organism>
<keyword evidence="9" id="KW-1185">Reference proteome</keyword>
<dbReference type="GO" id="GO:0005576">
    <property type="term" value="C:extracellular region"/>
    <property type="evidence" value="ECO:0007669"/>
    <property type="project" value="UniProtKB-SubCell"/>
</dbReference>
<dbReference type="PANTHER" id="PTHR33353">
    <property type="entry name" value="PUTATIVE (AFU_ORTHOLOGUE AFUA_1G12560)-RELATED"/>
    <property type="match status" value="1"/>
</dbReference>
<feature type="signal peptide" evidence="6">
    <location>
        <begin position="1"/>
        <end position="21"/>
    </location>
</feature>
<evidence type="ECO:0000256" key="5">
    <source>
        <dbReference type="SAM" id="MobiDB-lite"/>
    </source>
</evidence>
<gene>
    <name evidence="8" type="ORF">EMPG_17286</name>
</gene>
<feature type="region of interest" description="Disordered" evidence="5">
    <location>
        <begin position="243"/>
        <end position="332"/>
    </location>
</feature>
<name>A0A0H1BDA1_9EURO</name>
<dbReference type="PANTHER" id="PTHR33353:SF34">
    <property type="entry name" value="ENDO-BETA-1,4-GLUCANASE D"/>
    <property type="match status" value="1"/>
</dbReference>
<dbReference type="InterPro" id="IPR049892">
    <property type="entry name" value="AA9"/>
</dbReference>